<keyword evidence="2" id="KW-0053">Apoptosis</keyword>
<keyword evidence="3" id="KW-0472">Membrane</keyword>
<comment type="caution">
    <text evidence="5">The sequence shown here is derived from an EMBL/GenBank/DDBJ whole genome shotgun (WGS) entry which is preliminary data.</text>
</comment>
<protein>
    <recommendedName>
        <fullName evidence="4">Bcl-2 Bcl-2 homology region 1-3 domain-containing protein</fullName>
    </recommendedName>
</protein>
<dbReference type="EMBL" id="CAJNOE010002054">
    <property type="protein sequence ID" value="CAF1465536.1"/>
    <property type="molecule type" value="Genomic_DNA"/>
</dbReference>
<comment type="similarity">
    <text evidence="1">Belongs to the Bcl-2 family.</text>
</comment>
<dbReference type="InterPro" id="IPR046371">
    <property type="entry name" value="Bcl-2_BH1-3"/>
</dbReference>
<gene>
    <name evidence="5" type="ORF">IZO911_LOCUS43165</name>
</gene>
<keyword evidence="3" id="KW-0812">Transmembrane</keyword>
<dbReference type="SMART" id="SM00337">
    <property type="entry name" value="BCL"/>
    <property type="match status" value="1"/>
</dbReference>
<dbReference type="GO" id="GO:0005741">
    <property type="term" value="C:mitochondrial outer membrane"/>
    <property type="evidence" value="ECO:0007669"/>
    <property type="project" value="TreeGrafter"/>
</dbReference>
<dbReference type="Proteomes" id="UP000663860">
    <property type="component" value="Unassembled WGS sequence"/>
</dbReference>
<dbReference type="GO" id="GO:0042981">
    <property type="term" value="P:regulation of apoptotic process"/>
    <property type="evidence" value="ECO:0007669"/>
    <property type="project" value="InterPro"/>
</dbReference>
<sequence length="209" mass="24781">MSTNDNPTTTRLIVTDYFNWRLRNLPIRNNRLLIIVQKIASDCETSYYSQQPINLPIRNNRLLIIVQKIASDCETSYYSQQPMFNFHFSSLSLFELRSFHYETVNEFFNDGIVTWGRVITFIVFSAILTERVIQQQQHNRDLIISSMIDWTTNFLDIDLHLWFESQNYWDGCLKIYDKNPQRRNSYSRVVSILTTIGMLTLGALYIKRI</sequence>
<dbReference type="GO" id="GO:0001836">
    <property type="term" value="P:release of cytochrome c from mitochondria"/>
    <property type="evidence" value="ECO:0007669"/>
    <property type="project" value="TreeGrafter"/>
</dbReference>
<dbReference type="GO" id="GO:0008630">
    <property type="term" value="P:intrinsic apoptotic signaling pathway in response to DNA damage"/>
    <property type="evidence" value="ECO:0007669"/>
    <property type="project" value="TreeGrafter"/>
</dbReference>
<feature type="domain" description="Bcl-2 Bcl-2 homology region 1-3" evidence="4">
    <location>
        <begin position="66"/>
        <end position="169"/>
    </location>
</feature>
<evidence type="ECO:0000313" key="6">
    <source>
        <dbReference type="Proteomes" id="UP000663860"/>
    </source>
</evidence>
<organism evidence="5 6">
    <name type="scientific">Adineta steineri</name>
    <dbReference type="NCBI Taxonomy" id="433720"/>
    <lineage>
        <taxon>Eukaryota</taxon>
        <taxon>Metazoa</taxon>
        <taxon>Spiralia</taxon>
        <taxon>Gnathifera</taxon>
        <taxon>Rotifera</taxon>
        <taxon>Eurotatoria</taxon>
        <taxon>Bdelloidea</taxon>
        <taxon>Adinetida</taxon>
        <taxon>Adinetidae</taxon>
        <taxon>Adineta</taxon>
    </lineage>
</organism>
<dbReference type="AlphaFoldDB" id="A0A815QNH8"/>
<feature type="transmembrane region" description="Helical" evidence="3">
    <location>
        <begin position="186"/>
        <end position="206"/>
    </location>
</feature>
<dbReference type="PANTHER" id="PTHR11256">
    <property type="entry name" value="BCL-2 RELATED"/>
    <property type="match status" value="1"/>
</dbReference>
<dbReference type="PROSITE" id="PS50062">
    <property type="entry name" value="BCL2_FAMILY"/>
    <property type="match status" value="1"/>
</dbReference>
<name>A0A815QNH8_9BILA</name>
<evidence type="ECO:0000313" key="5">
    <source>
        <dbReference type="EMBL" id="CAF1465536.1"/>
    </source>
</evidence>
<dbReference type="PANTHER" id="PTHR11256:SF50">
    <property type="entry name" value="APOPTOSIS REGULATOR CED-9"/>
    <property type="match status" value="1"/>
</dbReference>
<dbReference type="Pfam" id="PF00452">
    <property type="entry name" value="Bcl-2"/>
    <property type="match status" value="1"/>
</dbReference>
<dbReference type="InterPro" id="IPR002475">
    <property type="entry name" value="Bcl2-like"/>
</dbReference>
<dbReference type="PRINTS" id="PR01862">
    <property type="entry name" value="BCL2FAMILY"/>
</dbReference>
<dbReference type="SUPFAM" id="SSF56854">
    <property type="entry name" value="Bcl-2 inhibitors of programmed cell death"/>
    <property type="match status" value="1"/>
</dbReference>
<accession>A0A815QNH8</accession>
<evidence type="ECO:0000259" key="4">
    <source>
        <dbReference type="SMART" id="SM00337"/>
    </source>
</evidence>
<dbReference type="Gene3D" id="1.10.437.10">
    <property type="entry name" value="Blc2-like"/>
    <property type="match status" value="1"/>
</dbReference>
<evidence type="ECO:0000256" key="1">
    <source>
        <dbReference type="ARBA" id="ARBA00009458"/>
    </source>
</evidence>
<reference evidence="5" key="1">
    <citation type="submission" date="2021-02" db="EMBL/GenBank/DDBJ databases">
        <authorList>
            <person name="Nowell W R."/>
        </authorList>
    </citation>
    <scope>NUCLEOTIDE SEQUENCE</scope>
</reference>
<keyword evidence="3" id="KW-1133">Transmembrane helix</keyword>
<dbReference type="GO" id="GO:0097192">
    <property type="term" value="P:extrinsic apoptotic signaling pathway in absence of ligand"/>
    <property type="evidence" value="ECO:0007669"/>
    <property type="project" value="TreeGrafter"/>
</dbReference>
<dbReference type="InterPro" id="IPR036834">
    <property type="entry name" value="Bcl-2-like_sf"/>
</dbReference>
<evidence type="ECO:0000256" key="3">
    <source>
        <dbReference type="SAM" id="Phobius"/>
    </source>
</evidence>
<evidence type="ECO:0000256" key="2">
    <source>
        <dbReference type="ARBA" id="ARBA00022703"/>
    </source>
</evidence>
<proteinExistence type="inferred from homology"/>
<dbReference type="InterPro" id="IPR026298">
    <property type="entry name" value="Bcl-2_fam"/>
</dbReference>
<dbReference type="GO" id="GO:0051400">
    <property type="term" value="F:BH domain binding"/>
    <property type="evidence" value="ECO:0007669"/>
    <property type="project" value="TreeGrafter"/>
</dbReference>